<organism evidence="1">
    <name type="scientific">Planktothricoides sp. SpSt-374</name>
    <dbReference type="NCBI Taxonomy" id="2282167"/>
    <lineage>
        <taxon>Bacteria</taxon>
        <taxon>Bacillati</taxon>
        <taxon>Cyanobacteriota</taxon>
        <taxon>Cyanophyceae</taxon>
        <taxon>Oscillatoriophycideae</taxon>
        <taxon>Oscillatoriales</taxon>
        <taxon>Oscillatoriaceae</taxon>
        <taxon>Planktothricoides</taxon>
    </lineage>
</organism>
<gene>
    <name evidence="1" type="ORF">ENR15_23910</name>
</gene>
<protein>
    <submittedName>
        <fullName evidence="1">Uncharacterized protein</fullName>
    </submittedName>
</protein>
<dbReference type="AlphaFoldDB" id="A0A7C3VQE3"/>
<sequence>MPTNPRSPSLTGSILPYVGAKHSGESSISQNREFIIGMLRPTLSGCHALDAPSVTLPIPGR</sequence>
<proteinExistence type="predicted"/>
<dbReference type="EMBL" id="DSPX01000250">
    <property type="protein sequence ID" value="HGG03598.1"/>
    <property type="molecule type" value="Genomic_DNA"/>
</dbReference>
<comment type="caution">
    <text evidence="1">The sequence shown here is derived from an EMBL/GenBank/DDBJ whole genome shotgun (WGS) entry which is preliminary data.</text>
</comment>
<reference evidence="1" key="1">
    <citation type="journal article" date="2020" name="mSystems">
        <title>Genome- and Community-Level Interaction Insights into Carbon Utilization and Element Cycling Functions of Hydrothermarchaeota in Hydrothermal Sediment.</title>
        <authorList>
            <person name="Zhou Z."/>
            <person name="Liu Y."/>
            <person name="Xu W."/>
            <person name="Pan J."/>
            <person name="Luo Z.H."/>
            <person name="Li M."/>
        </authorList>
    </citation>
    <scope>NUCLEOTIDE SEQUENCE [LARGE SCALE GENOMIC DNA]</scope>
    <source>
        <strain evidence="1">SpSt-374</strain>
    </source>
</reference>
<name>A0A7C3VQE3_9CYAN</name>
<evidence type="ECO:0000313" key="1">
    <source>
        <dbReference type="EMBL" id="HGG03598.1"/>
    </source>
</evidence>
<accession>A0A7C3VQE3</accession>